<name>A0A6I6DFB0_9FIRM</name>
<dbReference type="PANTHER" id="PTHR43267">
    <property type="entry name" value="TRNA THREONYLCARBAMOYLADENOSINE DEHYDRATASE"/>
    <property type="match status" value="1"/>
</dbReference>
<dbReference type="PANTHER" id="PTHR43267:SF1">
    <property type="entry name" value="TRNA THREONYLCARBAMOYLADENOSINE DEHYDRATASE"/>
    <property type="match status" value="1"/>
</dbReference>
<gene>
    <name evidence="2" type="ORF">SYNTR_0528</name>
</gene>
<dbReference type="Gene3D" id="3.40.50.720">
    <property type="entry name" value="NAD(P)-binding Rossmann-like Domain"/>
    <property type="match status" value="1"/>
</dbReference>
<proteinExistence type="predicted"/>
<reference evidence="3" key="1">
    <citation type="journal article" date="2019" name="Microbiology">
        <title>Complete Genome Sequence of an Uncultured Bacterium of the Candidate Phylum Bipolaricaulota.</title>
        <authorList>
            <person name="Kadnikov V.V."/>
            <person name="Mardanov A.V."/>
            <person name="Beletsky A.V."/>
            <person name="Frank Y.A."/>
            <person name="Karnachuk O.V."/>
            <person name="Ravin N.V."/>
        </authorList>
    </citation>
    <scope>NUCLEOTIDE SEQUENCE [LARGE SCALE GENOMIC DNA]</scope>
</reference>
<dbReference type="SUPFAM" id="SSF69572">
    <property type="entry name" value="Activating enzymes of the ubiquitin-like proteins"/>
    <property type="match status" value="1"/>
</dbReference>
<dbReference type="KEGG" id="salq:SYNTR_0528"/>
<protein>
    <submittedName>
        <fullName evidence="2">HesA/MoeB/ThiF family protein</fullName>
    </submittedName>
</protein>
<dbReference type="InterPro" id="IPR000594">
    <property type="entry name" value="ThiF_NAD_FAD-bd"/>
</dbReference>
<dbReference type="RefSeq" id="WP_243140222.1">
    <property type="nucleotide sequence ID" value="NZ_CP046457.1"/>
</dbReference>
<dbReference type="Proteomes" id="UP000426444">
    <property type="component" value="Chromosome"/>
</dbReference>
<accession>A0A6I6DFB0</accession>
<evidence type="ECO:0000259" key="1">
    <source>
        <dbReference type="Pfam" id="PF00899"/>
    </source>
</evidence>
<evidence type="ECO:0000313" key="2">
    <source>
        <dbReference type="EMBL" id="QGT99121.1"/>
    </source>
</evidence>
<dbReference type="EMBL" id="CP046457">
    <property type="protein sequence ID" value="QGT99121.1"/>
    <property type="molecule type" value="Genomic_DNA"/>
</dbReference>
<dbReference type="Pfam" id="PF00899">
    <property type="entry name" value="ThiF"/>
    <property type="match status" value="1"/>
</dbReference>
<sequence>MEAFKRTKLLIGQDGLDILKQSSVLIVGLGGVGSYATEAIVRCGVGNITIVDYDYIQQSNLNRQIPALTSTVGKLKTEVMANRILDINPFVNLKVINDSYNEKTSKDILTRYDYTIDAIDSLPDKIHLIKTCINKNQPIVSSMGMANRLDPLKLKVEDISKTSCCPMARKIRKELRILGVEKGLKVVFSEEIPEKLKEEDSDTKLGSISFVPSTAGLILASVAINNILANGEL</sequence>
<dbReference type="GO" id="GO:0061504">
    <property type="term" value="P:cyclic threonylcarbamoyladenosine biosynthetic process"/>
    <property type="evidence" value="ECO:0007669"/>
    <property type="project" value="TreeGrafter"/>
</dbReference>
<dbReference type="InterPro" id="IPR035985">
    <property type="entry name" value="Ubiquitin-activating_enz"/>
</dbReference>
<dbReference type="AlphaFoldDB" id="A0A6I6DFB0"/>
<dbReference type="GO" id="GO:0061503">
    <property type="term" value="F:tRNA threonylcarbamoyladenosine dehydratase"/>
    <property type="evidence" value="ECO:0007669"/>
    <property type="project" value="TreeGrafter"/>
</dbReference>
<dbReference type="InterPro" id="IPR045886">
    <property type="entry name" value="ThiF/MoeB/HesA"/>
</dbReference>
<keyword evidence="3" id="KW-1185">Reference proteome</keyword>
<feature type="domain" description="THIF-type NAD/FAD binding fold" evidence="1">
    <location>
        <begin position="10"/>
        <end position="227"/>
    </location>
</feature>
<dbReference type="GO" id="GO:0008641">
    <property type="term" value="F:ubiquitin-like modifier activating enzyme activity"/>
    <property type="evidence" value="ECO:0007669"/>
    <property type="project" value="InterPro"/>
</dbReference>
<organism evidence="2 3">
    <name type="scientific">Candidatus Syntrophocurvum alkaliphilum</name>
    <dbReference type="NCBI Taxonomy" id="2293317"/>
    <lineage>
        <taxon>Bacteria</taxon>
        <taxon>Bacillati</taxon>
        <taxon>Bacillota</taxon>
        <taxon>Clostridia</taxon>
        <taxon>Eubacteriales</taxon>
        <taxon>Syntrophomonadaceae</taxon>
        <taxon>Candidatus Syntrophocurvum</taxon>
    </lineage>
</organism>
<dbReference type="CDD" id="cd00755">
    <property type="entry name" value="YgdL_like"/>
    <property type="match status" value="1"/>
</dbReference>
<evidence type="ECO:0000313" key="3">
    <source>
        <dbReference type="Proteomes" id="UP000426444"/>
    </source>
</evidence>